<dbReference type="EMBL" id="CP069534">
    <property type="protein sequence ID" value="QRP71728.1"/>
    <property type="molecule type" value="Genomic_DNA"/>
</dbReference>
<keyword evidence="4 9" id="KW-0812">Transmembrane</keyword>
<keyword evidence="3 9" id="KW-1003">Cell membrane</keyword>
<dbReference type="EMBL" id="CP066007">
    <property type="protein sequence ID" value="QQB45758.1"/>
    <property type="molecule type" value="Genomic_DNA"/>
</dbReference>
<evidence type="ECO:0000256" key="6">
    <source>
        <dbReference type="ARBA" id="ARBA00022989"/>
    </source>
</evidence>
<comment type="function">
    <text evidence="9">Part of the twin-arginine translocation (Tat) system that transports large folded proteins containing a characteristic twin-arginine motif in their signal peptide across membranes. TatA could form the protein-conducting channel of the Tat system.</text>
</comment>
<feature type="region of interest" description="Disordered" evidence="10">
    <location>
        <begin position="40"/>
        <end position="84"/>
    </location>
</feature>
<evidence type="ECO:0000313" key="11">
    <source>
        <dbReference type="EMBL" id="QQB45758.1"/>
    </source>
</evidence>
<evidence type="ECO:0000256" key="4">
    <source>
        <dbReference type="ARBA" id="ARBA00022692"/>
    </source>
</evidence>
<comment type="subunit">
    <text evidence="9">The Tat system comprises two distinct complexes: a TatABC complex, containing multiple copies of TatA, TatB and TatC subunits, and a separate TatA complex, containing only TatA subunits. Substrates initially bind to the TatABC complex, which probably triggers association of the separate TatA complex to form the active translocon.</text>
</comment>
<keyword evidence="5 9" id="KW-0653">Protein transport</keyword>
<evidence type="ECO:0000256" key="7">
    <source>
        <dbReference type="ARBA" id="ARBA00023010"/>
    </source>
</evidence>
<keyword evidence="6 9" id="KW-1133">Transmembrane helix</keyword>
<accession>A0A7T4EE80</accession>
<keyword evidence="8 9" id="KW-0472">Membrane</keyword>
<dbReference type="HAMAP" id="MF_00236">
    <property type="entry name" value="TatA_E"/>
    <property type="match status" value="1"/>
</dbReference>
<feature type="compositionally biased region" description="Low complexity" evidence="10">
    <location>
        <begin position="54"/>
        <end position="84"/>
    </location>
</feature>
<dbReference type="PANTHER" id="PTHR42982">
    <property type="entry name" value="SEC-INDEPENDENT PROTEIN TRANSLOCASE PROTEIN TATA"/>
    <property type="match status" value="1"/>
</dbReference>
<keyword evidence="2 9" id="KW-0813">Transport</keyword>
<dbReference type="Proteomes" id="UP000617681">
    <property type="component" value="Chromosome"/>
</dbReference>
<dbReference type="GeneID" id="92760039"/>
<dbReference type="GO" id="GO:0043953">
    <property type="term" value="P:protein transport by the Tat complex"/>
    <property type="evidence" value="ECO:0007669"/>
    <property type="project" value="UniProtKB-UniRule"/>
</dbReference>
<gene>
    <name evidence="9 11" type="primary">tatA</name>
    <name evidence="11" type="ORF">I6I10_09710</name>
    <name evidence="12" type="ORF">I6J21_06430</name>
</gene>
<dbReference type="OrthoDB" id="5245163at2"/>
<dbReference type="GO" id="GO:0008320">
    <property type="term" value="F:protein transmembrane transporter activity"/>
    <property type="evidence" value="ECO:0007669"/>
    <property type="project" value="UniProtKB-UniRule"/>
</dbReference>
<feature type="transmembrane region" description="Helical" evidence="9">
    <location>
        <begin position="6"/>
        <end position="25"/>
    </location>
</feature>
<dbReference type="Pfam" id="PF02416">
    <property type="entry name" value="TatA_B_E"/>
    <property type="match status" value="1"/>
</dbReference>
<reference evidence="11 13" key="1">
    <citation type="submission" date="2020-12" db="EMBL/GenBank/DDBJ databases">
        <title>FDA dAtabase for Regulatory Grade micrObial Sequences (FDA-ARGOS): Supporting development and validation of Infectious Disease Dx tests.</title>
        <authorList>
            <person name="Sproer C."/>
            <person name="Gronow S."/>
            <person name="Severitt S."/>
            <person name="Schroder I."/>
            <person name="Tallon L."/>
            <person name="Sadzewicz L."/>
            <person name="Zhao X."/>
            <person name="Boylan J."/>
            <person name="Ott S."/>
            <person name="Bowen H."/>
            <person name="Vavikolanu K."/>
            <person name="Mehta A."/>
            <person name="Aluvathingal J."/>
            <person name="Nadendla S."/>
            <person name="Lowell S."/>
            <person name="Myers T."/>
            <person name="Yan Y."/>
            <person name="Sichtig H."/>
        </authorList>
    </citation>
    <scope>NUCLEOTIDE SEQUENCE [LARGE SCALE GENOMIC DNA]</scope>
    <source>
        <strain evidence="11 13">FDAARGOS_1053</strain>
        <strain evidence="12">FDAARGOS_1191</strain>
    </source>
</reference>
<name>A0A7T4EE80_9CORY</name>
<comment type="similarity">
    <text evidence="9">Belongs to the TatA/E family.</text>
</comment>
<dbReference type="InterPro" id="IPR003369">
    <property type="entry name" value="TatA/B/E"/>
</dbReference>
<dbReference type="NCBIfam" id="NF001854">
    <property type="entry name" value="PRK00575.1"/>
    <property type="match status" value="1"/>
</dbReference>
<evidence type="ECO:0000313" key="13">
    <source>
        <dbReference type="Proteomes" id="UP000596145"/>
    </source>
</evidence>
<dbReference type="AlphaFoldDB" id="A0A7T4EE80"/>
<dbReference type="Gene3D" id="1.20.5.3310">
    <property type="match status" value="1"/>
</dbReference>
<dbReference type="InterPro" id="IPR006312">
    <property type="entry name" value="TatA/E"/>
</dbReference>
<evidence type="ECO:0000256" key="2">
    <source>
        <dbReference type="ARBA" id="ARBA00022448"/>
    </source>
</evidence>
<evidence type="ECO:0000256" key="3">
    <source>
        <dbReference type="ARBA" id="ARBA00022475"/>
    </source>
</evidence>
<dbReference type="Proteomes" id="UP000596145">
    <property type="component" value="Chromosome"/>
</dbReference>
<dbReference type="NCBIfam" id="TIGR01411">
    <property type="entry name" value="tatAE"/>
    <property type="match status" value="1"/>
</dbReference>
<organism evidence="11 13">
    <name type="scientific">Corynebacterium glucuronolyticum</name>
    <dbReference type="NCBI Taxonomy" id="39791"/>
    <lineage>
        <taxon>Bacteria</taxon>
        <taxon>Bacillati</taxon>
        <taxon>Actinomycetota</taxon>
        <taxon>Actinomycetes</taxon>
        <taxon>Mycobacteriales</taxon>
        <taxon>Corynebacteriaceae</taxon>
        <taxon>Corynebacterium</taxon>
    </lineage>
</organism>
<evidence type="ECO:0000256" key="8">
    <source>
        <dbReference type="ARBA" id="ARBA00023136"/>
    </source>
</evidence>
<evidence type="ECO:0000313" key="12">
    <source>
        <dbReference type="EMBL" id="QRP71728.1"/>
    </source>
</evidence>
<evidence type="ECO:0000256" key="9">
    <source>
        <dbReference type="HAMAP-Rule" id="MF_00236"/>
    </source>
</evidence>
<evidence type="ECO:0000256" key="1">
    <source>
        <dbReference type="ARBA" id="ARBA00004162"/>
    </source>
</evidence>
<protein>
    <recommendedName>
        <fullName evidence="9">Sec-independent protein translocase protein TatA</fullName>
    </recommendedName>
</protein>
<evidence type="ECO:0000256" key="10">
    <source>
        <dbReference type="SAM" id="MobiDB-lite"/>
    </source>
</evidence>
<dbReference type="RefSeq" id="WP_005390098.1">
    <property type="nucleotide sequence ID" value="NZ_CP066007.1"/>
</dbReference>
<dbReference type="GO" id="GO:0033281">
    <property type="term" value="C:TAT protein transport complex"/>
    <property type="evidence" value="ECO:0007669"/>
    <property type="project" value="UniProtKB-UniRule"/>
</dbReference>
<proteinExistence type="inferred from homology"/>
<sequence>MSLGPAEIAIIVLVILLLFGGKKLPELARSLGRSMRIMKSEVKEMQNDETDNSAAPQQQAIEQPQQQYQQPQQGQYGNPAQNNQ</sequence>
<keyword evidence="7 9" id="KW-0811">Translocation</keyword>
<dbReference type="PANTHER" id="PTHR42982:SF8">
    <property type="entry name" value="SEC-INDEPENDENT PROTEIN TRANSLOCASE PROTEIN TATA"/>
    <property type="match status" value="1"/>
</dbReference>
<evidence type="ECO:0000256" key="5">
    <source>
        <dbReference type="ARBA" id="ARBA00022927"/>
    </source>
</evidence>
<comment type="subcellular location">
    <subcellularLocation>
        <location evidence="1 9">Cell membrane</location>
        <topology evidence="1 9">Single-pass membrane protein</topology>
    </subcellularLocation>
</comment>